<dbReference type="Gene3D" id="3.20.20.80">
    <property type="entry name" value="Glycosidases"/>
    <property type="match status" value="1"/>
</dbReference>
<evidence type="ECO:0000313" key="2">
    <source>
        <dbReference type="Proteomes" id="UP000803884"/>
    </source>
</evidence>
<dbReference type="InterPro" id="IPR051913">
    <property type="entry name" value="GH2_Domain-Containing"/>
</dbReference>
<dbReference type="InterPro" id="IPR017853">
    <property type="entry name" value="GH"/>
</dbReference>
<name>A0AB34KDT6_9PEZI</name>
<dbReference type="SUPFAM" id="SSF51445">
    <property type="entry name" value="(Trans)glycosidases"/>
    <property type="match status" value="1"/>
</dbReference>
<dbReference type="Proteomes" id="UP000803884">
    <property type="component" value="Unassembled WGS sequence"/>
</dbReference>
<keyword evidence="2" id="KW-1185">Reference proteome</keyword>
<dbReference type="GeneID" id="96011023"/>
<dbReference type="RefSeq" id="XP_069224754.1">
    <property type="nucleotide sequence ID" value="XM_069378185.1"/>
</dbReference>
<dbReference type="EMBL" id="JAAQHG020000384">
    <property type="protein sequence ID" value="KAL1581645.1"/>
    <property type="molecule type" value="Genomic_DNA"/>
</dbReference>
<evidence type="ECO:0000313" key="1">
    <source>
        <dbReference type="EMBL" id="KAL1581645.1"/>
    </source>
</evidence>
<sequence length="269" mass="30569">MVYDIKALKSLGYNMLRKHVKIEPALYYAAADELGILILQDMPSLATARRVLPNEKQQSEFERQLVEMVTQLRSYTSIFAWEIYNEGWGQITSYNPEVGLTNLVRHLDPTRLVNAASGWHDHGAGDFSDNHHYTSPQCGTPWHDGRSGPFDSSRIGFQGEFGGPGHNVSADHLWKVPQAINGIGETYELYDTVEKWNYRAHFLLSELLFQVQLYSCAGAVWTGATDVEGEVNGMMTYDRRIIRPDVQKWRLDLEALYDASKHRSNTSDI</sequence>
<reference evidence="1 2" key="1">
    <citation type="journal article" date="2020" name="Microbiol. Resour. Announc.">
        <title>Draft Genome Sequence of a Cladosporium Species Isolated from the Mesophotic Ascidian Didemnum maculosum.</title>
        <authorList>
            <person name="Gioti A."/>
            <person name="Siaperas R."/>
            <person name="Nikolaivits E."/>
            <person name="Le Goff G."/>
            <person name="Ouazzani J."/>
            <person name="Kotoulas G."/>
            <person name="Topakas E."/>
        </authorList>
    </citation>
    <scope>NUCLEOTIDE SEQUENCE [LARGE SCALE GENOMIC DNA]</scope>
    <source>
        <strain evidence="1 2">TM138-S3</strain>
    </source>
</reference>
<dbReference type="PANTHER" id="PTHR42732:SF2">
    <property type="entry name" value="BETA-MANNOSIDASE"/>
    <property type="match status" value="1"/>
</dbReference>
<comment type="caution">
    <text evidence="1">The sequence shown here is derived from an EMBL/GenBank/DDBJ whole genome shotgun (WGS) entry which is preliminary data.</text>
</comment>
<dbReference type="AlphaFoldDB" id="A0AB34KDT6"/>
<accession>A0AB34KDT6</accession>
<protein>
    <submittedName>
        <fullName evidence="1">Uncharacterized protein</fullName>
    </submittedName>
</protein>
<dbReference type="PANTHER" id="PTHR42732">
    <property type="entry name" value="BETA-GALACTOSIDASE"/>
    <property type="match status" value="1"/>
</dbReference>
<proteinExistence type="predicted"/>
<gene>
    <name evidence="1" type="ORF">WHR41_09582</name>
</gene>
<organism evidence="1 2">
    <name type="scientific">Cladosporium halotolerans</name>
    <dbReference type="NCBI Taxonomy" id="1052096"/>
    <lineage>
        <taxon>Eukaryota</taxon>
        <taxon>Fungi</taxon>
        <taxon>Dikarya</taxon>
        <taxon>Ascomycota</taxon>
        <taxon>Pezizomycotina</taxon>
        <taxon>Dothideomycetes</taxon>
        <taxon>Dothideomycetidae</taxon>
        <taxon>Cladosporiales</taxon>
        <taxon>Cladosporiaceae</taxon>
        <taxon>Cladosporium</taxon>
    </lineage>
</organism>